<keyword evidence="2" id="KW-1185">Reference proteome</keyword>
<proteinExistence type="predicted"/>
<dbReference type="Proteomes" id="UP000318405">
    <property type="component" value="Unassembled WGS sequence"/>
</dbReference>
<protein>
    <submittedName>
        <fullName evidence="1">Biliverdin-producing heme oxygenase</fullName>
    </submittedName>
</protein>
<reference evidence="1 2" key="1">
    <citation type="submission" date="2019-07" db="EMBL/GenBank/DDBJ databases">
        <title>Qingshengfaniella alkalisoli gen. nov., sp. nov., isolated from saline soil.</title>
        <authorList>
            <person name="Xu L."/>
            <person name="Huang X.-X."/>
            <person name="Sun J.-Q."/>
        </authorList>
    </citation>
    <scope>NUCLEOTIDE SEQUENCE [LARGE SCALE GENOMIC DNA]</scope>
    <source>
        <strain evidence="1 2">DSM 27279</strain>
    </source>
</reference>
<dbReference type="AlphaFoldDB" id="A0A556AY84"/>
<dbReference type="Gene3D" id="1.20.910.10">
    <property type="entry name" value="Heme oxygenase-like"/>
    <property type="match status" value="1"/>
</dbReference>
<dbReference type="CDD" id="cd19166">
    <property type="entry name" value="HemeO-bac"/>
    <property type="match status" value="1"/>
</dbReference>
<evidence type="ECO:0000313" key="2">
    <source>
        <dbReference type="Proteomes" id="UP000318405"/>
    </source>
</evidence>
<dbReference type="RefSeq" id="WP_143946764.1">
    <property type="nucleotide sequence ID" value="NZ_BAABMB010000004.1"/>
</dbReference>
<dbReference type="InterPro" id="IPR016084">
    <property type="entry name" value="Haem_Oase-like_multi-hlx"/>
</dbReference>
<dbReference type="EMBL" id="VLTJ01000007">
    <property type="protein sequence ID" value="TSH97882.1"/>
    <property type="molecule type" value="Genomic_DNA"/>
</dbReference>
<evidence type="ECO:0000313" key="1">
    <source>
        <dbReference type="EMBL" id="TSH97882.1"/>
    </source>
</evidence>
<accession>A0A556AY84</accession>
<sequence>MSQPASPSLRFWLREATRPLHEAVDAAFSAYRIADGSDYPAFLQAHAAALLPIEQWLEEQEVERLAPDWAQRRRSGALQADLAGLRSAAPAPIAWAGAADDAALWGTLYVLEGSRMGARFLARQVPAGLPTGYLRHGEAEPLWPRFVQWLDAADAGLDRAAVGAAAERTFAAFMQAGRRHAPPQAQA</sequence>
<gene>
    <name evidence="1" type="ORF">FOZ76_03570</name>
</gene>
<organism evidence="1 2">
    <name type="scientific">Verticiella sediminum</name>
    <dbReference type="NCBI Taxonomy" id="1247510"/>
    <lineage>
        <taxon>Bacteria</taxon>
        <taxon>Pseudomonadati</taxon>
        <taxon>Pseudomonadota</taxon>
        <taxon>Betaproteobacteria</taxon>
        <taxon>Burkholderiales</taxon>
        <taxon>Alcaligenaceae</taxon>
        <taxon>Verticiella</taxon>
    </lineage>
</organism>
<name>A0A556AY84_9BURK</name>
<comment type="caution">
    <text evidence="1">The sequence shown here is derived from an EMBL/GenBank/DDBJ whole genome shotgun (WGS) entry which is preliminary data.</text>
</comment>
<dbReference type="OrthoDB" id="9149607at2"/>
<dbReference type="SUPFAM" id="SSF48613">
    <property type="entry name" value="Heme oxygenase-like"/>
    <property type="match status" value="1"/>
</dbReference>